<evidence type="ECO:0000313" key="2">
    <source>
        <dbReference type="Proteomes" id="UP000612362"/>
    </source>
</evidence>
<reference evidence="1" key="1">
    <citation type="submission" date="2020-10" db="EMBL/GenBank/DDBJ databases">
        <title>Taxonomic study of unclassified bacteria belonging to the class Ktedonobacteria.</title>
        <authorList>
            <person name="Yabe S."/>
            <person name="Wang C.M."/>
            <person name="Zheng Y."/>
            <person name="Sakai Y."/>
            <person name="Cavaletti L."/>
            <person name="Monciardini P."/>
            <person name="Donadio S."/>
        </authorList>
    </citation>
    <scope>NUCLEOTIDE SEQUENCE</scope>
    <source>
        <strain evidence="1">SOSP1-1</strain>
    </source>
</reference>
<name>A0A8J3HV82_9CHLR</name>
<dbReference type="Proteomes" id="UP000612362">
    <property type="component" value="Unassembled WGS sequence"/>
</dbReference>
<protein>
    <submittedName>
        <fullName evidence="1">Uncharacterized protein</fullName>
    </submittedName>
</protein>
<sequence>MPDLNFAIVGAEAPTYAATPTLLFKLDISNTDDNEIIHSISLRCQIQIAVTKRHYSARAQARLLDVFGEPTRWGETLRNQLWTHTNVVVPQFSGNTLVDLPVPCTYDFNVVSAKYFDALEDGEIPLIFLFSGTIFYAGEQGQLQIEQVPWSKEATFQLPVSLWQEMIAHYYPNTAWIRMHKDIFDQLNAYKISHKLLTWDETLLQLLYSASKEIKP</sequence>
<dbReference type="RefSeq" id="WP_220192113.1">
    <property type="nucleotide sequence ID" value="NZ_BNJF01000001.1"/>
</dbReference>
<keyword evidence="2" id="KW-1185">Reference proteome</keyword>
<comment type="caution">
    <text evidence="1">The sequence shown here is derived from an EMBL/GenBank/DDBJ whole genome shotgun (WGS) entry which is preliminary data.</text>
</comment>
<gene>
    <name evidence="1" type="ORF">KSX_07490</name>
</gene>
<dbReference type="Pfam" id="PF19562">
    <property type="entry name" value="DUF6084"/>
    <property type="match status" value="1"/>
</dbReference>
<evidence type="ECO:0000313" key="1">
    <source>
        <dbReference type="EMBL" id="GHO42586.1"/>
    </source>
</evidence>
<organism evidence="1 2">
    <name type="scientific">Ktedonospora formicarum</name>
    <dbReference type="NCBI Taxonomy" id="2778364"/>
    <lineage>
        <taxon>Bacteria</taxon>
        <taxon>Bacillati</taxon>
        <taxon>Chloroflexota</taxon>
        <taxon>Ktedonobacteria</taxon>
        <taxon>Ktedonobacterales</taxon>
        <taxon>Ktedonobacteraceae</taxon>
        <taxon>Ktedonospora</taxon>
    </lineage>
</organism>
<dbReference type="InterPro" id="IPR045730">
    <property type="entry name" value="DUF6084"/>
</dbReference>
<dbReference type="AlphaFoldDB" id="A0A8J3HV82"/>
<accession>A0A8J3HV82</accession>
<dbReference type="EMBL" id="BNJF01000001">
    <property type="protein sequence ID" value="GHO42586.1"/>
    <property type="molecule type" value="Genomic_DNA"/>
</dbReference>
<proteinExistence type="predicted"/>